<proteinExistence type="predicted"/>
<dbReference type="Proteomes" id="UP000253507">
    <property type="component" value="Unassembled WGS sequence"/>
</dbReference>
<comment type="caution">
    <text evidence="1">The sequence shown here is derived from an EMBL/GenBank/DDBJ whole genome shotgun (WGS) entry which is preliminary data.</text>
</comment>
<reference evidence="1 2" key="1">
    <citation type="submission" date="2018-06" db="EMBL/GenBank/DDBJ databases">
        <title>Streptomyces reniochalinae sp. nov. and Streptomyces diacarnus sp. nov. from marine sponges.</title>
        <authorList>
            <person name="Li L."/>
        </authorList>
    </citation>
    <scope>NUCLEOTIDE SEQUENCE [LARGE SCALE GENOMIC DNA]</scope>
    <source>
        <strain evidence="1 2">LHW50302</strain>
    </source>
</reference>
<protein>
    <submittedName>
        <fullName evidence="1">Uncharacterized protein</fullName>
    </submittedName>
</protein>
<name>A0A367EH10_9ACTN</name>
<dbReference type="OrthoDB" id="4272621at2"/>
<sequence length="77" mass="8208">MRAISPHPQRISLMAAGELRDAFTALERGDRGTAVASLMAIDADSWQAIEQRLVTLGGNVADLIRALDTSADSAKEN</sequence>
<dbReference type="EMBL" id="QOIM01000037">
    <property type="protein sequence ID" value="RCG16925.1"/>
    <property type="molecule type" value="Genomic_DNA"/>
</dbReference>
<dbReference type="RefSeq" id="WP_114016619.1">
    <property type="nucleotide sequence ID" value="NZ_QOIM01000037.1"/>
</dbReference>
<evidence type="ECO:0000313" key="2">
    <source>
        <dbReference type="Proteomes" id="UP000253507"/>
    </source>
</evidence>
<organism evidence="1 2">
    <name type="scientific">Streptomyces reniochalinae</name>
    <dbReference type="NCBI Taxonomy" id="2250578"/>
    <lineage>
        <taxon>Bacteria</taxon>
        <taxon>Bacillati</taxon>
        <taxon>Actinomycetota</taxon>
        <taxon>Actinomycetes</taxon>
        <taxon>Kitasatosporales</taxon>
        <taxon>Streptomycetaceae</taxon>
        <taxon>Streptomyces</taxon>
    </lineage>
</organism>
<dbReference type="AlphaFoldDB" id="A0A367EH10"/>
<keyword evidence="2" id="KW-1185">Reference proteome</keyword>
<gene>
    <name evidence="1" type="ORF">DQ392_17715</name>
</gene>
<evidence type="ECO:0000313" key="1">
    <source>
        <dbReference type="EMBL" id="RCG16925.1"/>
    </source>
</evidence>
<accession>A0A367EH10</accession>